<evidence type="ECO:0000259" key="11">
    <source>
        <dbReference type="Pfam" id="PF25994"/>
    </source>
</evidence>
<feature type="domain" description="AprE-like long alpha-helical hairpin" evidence="11">
    <location>
        <begin position="92"/>
        <end position="282"/>
    </location>
</feature>
<evidence type="ECO:0000256" key="7">
    <source>
        <dbReference type="ARBA" id="ARBA00022989"/>
    </source>
</evidence>
<evidence type="ECO:0000256" key="9">
    <source>
        <dbReference type="RuleBase" id="RU365093"/>
    </source>
</evidence>
<evidence type="ECO:0000256" key="2">
    <source>
        <dbReference type="ARBA" id="ARBA00009477"/>
    </source>
</evidence>
<keyword evidence="4 9" id="KW-1003">Cell membrane</keyword>
<evidence type="ECO:0000256" key="4">
    <source>
        <dbReference type="ARBA" id="ARBA00022475"/>
    </source>
</evidence>
<gene>
    <name evidence="13" type="ORF">ACFSCV_18370</name>
</gene>
<dbReference type="Pfam" id="PF26002">
    <property type="entry name" value="Beta-barrel_AprE"/>
    <property type="match status" value="1"/>
</dbReference>
<dbReference type="Gene3D" id="2.40.50.100">
    <property type="match status" value="1"/>
</dbReference>
<evidence type="ECO:0000259" key="12">
    <source>
        <dbReference type="Pfam" id="PF26002"/>
    </source>
</evidence>
<keyword evidence="6" id="KW-0812">Transmembrane</keyword>
<dbReference type="PANTHER" id="PTHR30386:SF17">
    <property type="entry name" value="ALKALINE PROTEASE SECRETION PROTEIN APRE"/>
    <property type="match status" value="1"/>
</dbReference>
<dbReference type="InterPro" id="IPR010129">
    <property type="entry name" value="T1SS_HlyD"/>
</dbReference>
<dbReference type="InterPro" id="IPR058781">
    <property type="entry name" value="HH_AprE-like"/>
</dbReference>
<dbReference type="InterPro" id="IPR050739">
    <property type="entry name" value="MFP"/>
</dbReference>
<protein>
    <recommendedName>
        <fullName evidence="9">Membrane fusion protein (MFP) family protein</fullName>
    </recommendedName>
</protein>
<evidence type="ECO:0000256" key="1">
    <source>
        <dbReference type="ARBA" id="ARBA00004377"/>
    </source>
</evidence>
<feature type="coiled-coil region" evidence="10">
    <location>
        <begin position="212"/>
        <end position="282"/>
    </location>
</feature>
<dbReference type="Gene3D" id="2.40.30.170">
    <property type="match status" value="1"/>
</dbReference>
<keyword evidence="8" id="KW-0472">Membrane</keyword>
<sequence>MTAPRDASLAARLRGIALAGFVVIFGFMGGFAVWAMTAPLAAGAVVRGAVGPEGSRKLVQHLEGGIVREIFVKDGDLVTRGQPLVTLERAQAQAAYGLQRNTLSRRLAEAARLSAQLSGAEAADFGPAAAVAKDDPTFPDFAAGQRALFETTRRDQDERKELLETQIRRLGAQIEAARARIAGSEAQRELVDIQIEDTRGLMEKGLARKPLLLDLQRRRSELDTDIAALQADIRRAEIESVEKRIALRNGVTSYLNDTSAELAKARSEIAGLEARLSASEDVLTRTQVLAPETGYVLNLKTKTVGGVVRPGDEILEIVPTEGDLIIEGRVAAHDIRNIAAGQRARVSFLTFAQRDMPMIEGRVINVAADIVTDPQTRESFYTAKVAVDRAEFATFATPADMKPGTPVEAYVEARKRMAMDYLLDPIVHSFRKSFREE</sequence>
<feature type="coiled-coil region" evidence="10">
    <location>
        <begin position="153"/>
        <end position="187"/>
    </location>
</feature>
<evidence type="ECO:0000313" key="14">
    <source>
        <dbReference type="Proteomes" id="UP001597308"/>
    </source>
</evidence>
<feature type="domain" description="AprE-like beta-barrel" evidence="12">
    <location>
        <begin position="324"/>
        <end position="412"/>
    </location>
</feature>
<evidence type="ECO:0000313" key="13">
    <source>
        <dbReference type="EMBL" id="MFD1704976.1"/>
    </source>
</evidence>
<dbReference type="Proteomes" id="UP001597308">
    <property type="component" value="Unassembled WGS sequence"/>
</dbReference>
<dbReference type="RefSeq" id="WP_378801027.1">
    <property type="nucleotide sequence ID" value="NZ_JBHUER010000013.1"/>
</dbReference>
<dbReference type="EMBL" id="JBHUER010000013">
    <property type="protein sequence ID" value="MFD1704976.1"/>
    <property type="molecule type" value="Genomic_DNA"/>
</dbReference>
<keyword evidence="14" id="KW-1185">Reference proteome</keyword>
<dbReference type="NCBIfam" id="TIGR01843">
    <property type="entry name" value="type_I_hlyD"/>
    <property type="match status" value="1"/>
</dbReference>
<keyword evidence="3 9" id="KW-0813">Transport</keyword>
<dbReference type="InterPro" id="IPR058982">
    <property type="entry name" value="Beta-barrel_AprE"/>
</dbReference>
<keyword evidence="7" id="KW-1133">Transmembrane helix</keyword>
<comment type="similarity">
    <text evidence="2 9">Belongs to the membrane fusion protein (MFP) (TC 8.A.1) family.</text>
</comment>
<reference evidence="14" key="1">
    <citation type="journal article" date="2019" name="Int. J. Syst. Evol. Microbiol.">
        <title>The Global Catalogue of Microorganisms (GCM) 10K type strain sequencing project: providing services to taxonomists for standard genome sequencing and annotation.</title>
        <authorList>
            <consortium name="The Broad Institute Genomics Platform"/>
            <consortium name="The Broad Institute Genome Sequencing Center for Infectious Disease"/>
            <person name="Wu L."/>
            <person name="Ma J."/>
        </authorList>
    </citation>
    <scope>NUCLEOTIDE SEQUENCE [LARGE SCALE GENOMIC DNA]</scope>
    <source>
        <strain evidence="14">KCTC 23707</strain>
    </source>
</reference>
<comment type="caution">
    <text evidence="13">The sequence shown here is derived from an EMBL/GenBank/DDBJ whole genome shotgun (WGS) entry which is preliminary data.</text>
</comment>
<keyword evidence="10" id="KW-0175">Coiled coil</keyword>
<evidence type="ECO:0000256" key="5">
    <source>
        <dbReference type="ARBA" id="ARBA00022519"/>
    </source>
</evidence>
<comment type="subcellular location">
    <subcellularLocation>
        <location evidence="1 9">Cell inner membrane</location>
        <topology evidence="1 9">Single-pass membrane protein</topology>
    </subcellularLocation>
</comment>
<name>A0ABW4KD08_9HYPH</name>
<evidence type="ECO:0000256" key="3">
    <source>
        <dbReference type="ARBA" id="ARBA00022448"/>
    </source>
</evidence>
<dbReference type="PANTHER" id="PTHR30386">
    <property type="entry name" value="MEMBRANE FUSION SUBUNIT OF EMRAB-TOLC MULTIDRUG EFFLUX PUMP"/>
    <property type="match status" value="1"/>
</dbReference>
<organism evidence="13 14">
    <name type="scientific">Methylopila henanensis</name>
    <dbReference type="NCBI Taxonomy" id="873516"/>
    <lineage>
        <taxon>Bacteria</taxon>
        <taxon>Pseudomonadati</taxon>
        <taxon>Pseudomonadota</taxon>
        <taxon>Alphaproteobacteria</taxon>
        <taxon>Hyphomicrobiales</taxon>
        <taxon>Methylopilaceae</taxon>
        <taxon>Methylopila</taxon>
    </lineage>
</organism>
<evidence type="ECO:0000256" key="6">
    <source>
        <dbReference type="ARBA" id="ARBA00022692"/>
    </source>
</evidence>
<dbReference type="PRINTS" id="PR01490">
    <property type="entry name" value="RTXTOXIND"/>
</dbReference>
<evidence type="ECO:0000256" key="10">
    <source>
        <dbReference type="SAM" id="Coils"/>
    </source>
</evidence>
<proteinExistence type="inferred from homology"/>
<dbReference type="Pfam" id="PF25994">
    <property type="entry name" value="HH_AprE"/>
    <property type="match status" value="1"/>
</dbReference>
<evidence type="ECO:0000256" key="8">
    <source>
        <dbReference type="ARBA" id="ARBA00023136"/>
    </source>
</evidence>
<keyword evidence="5 9" id="KW-0997">Cell inner membrane</keyword>
<accession>A0ABW4KD08</accession>